<accession>S5MFS2</accession>
<dbReference type="PATRIC" id="fig|1276220.3.peg.8"/>
<dbReference type="Pfam" id="PF13662">
    <property type="entry name" value="Toprim_4"/>
    <property type="match status" value="1"/>
</dbReference>
<evidence type="ECO:0000256" key="7">
    <source>
        <dbReference type="HAMAP-Rule" id="MF_00017"/>
    </source>
</evidence>
<dbReference type="GO" id="GO:0003677">
    <property type="term" value="F:DNA binding"/>
    <property type="evidence" value="ECO:0007669"/>
    <property type="project" value="UniProtKB-UniRule"/>
</dbReference>
<dbReference type="HOGENOM" id="CLU_060739_1_1_14"/>
<evidence type="ECO:0000256" key="5">
    <source>
        <dbReference type="ARBA" id="ARBA00023172"/>
    </source>
</evidence>
<organism evidence="9 10">
    <name type="scientific">Spiroplasma taiwanense CT-1</name>
    <dbReference type="NCBI Taxonomy" id="1276220"/>
    <lineage>
        <taxon>Bacteria</taxon>
        <taxon>Bacillati</taxon>
        <taxon>Mycoplasmatota</taxon>
        <taxon>Mollicutes</taxon>
        <taxon>Entomoplasmatales</taxon>
        <taxon>Spiroplasmataceae</taxon>
        <taxon>Spiroplasma</taxon>
    </lineage>
</organism>
<feature type="domain" description="Toprim" evidence="8">
    <location>
        <begin position="73"/>
        <end position="165"/>
    </location>
</feature>
<dbReference type="InterPro" id="IPR023627">
    <property type="entry name" value="Rcmb_RecR"/>
</dbReference>
<comment type="similarity">
    <text evidence="7">Belongs to the RecR family.</text>
</comment>
<dbReference type="GO" id="GO:0006310">
    <property type="term" value="P:DNA recombination"/>
    <property type="evidence" value="ECO:0007669"/>
    <property type="project" value="UniProtKB-UniRule"/>
</dbReference>
<dbReference type="eggNOG" id="COG0353">
    <property type="taxonomic scope" value="Bacteria"/>
</dbReference>
<keyword evidence="10" id="KW-1185">Reference proteome</keyword>
<dbReference type="Pfam" id="PF21175">
    <property type="entry name" value="RecR_C"/>
    <property type="match status" value="1"/>
</dbReference>
<dbReference type="Gene3D" id="3.40.1360.10">
    <property type="match status" value="1"/>
</dbReference>
<name>S5MFS2_9MOLU</name>
<evidence type="ECO:0000256" key="4">
    <source>
        <dbReference type="ARBA" id="ARBA00022833"/>
    </source>
</evidence>
<gene>
    <name evidence="7 9" type="primary">recR</name>
    <name evidence="9" type="ORF">STAIW_v1c00080</name>
</gene>
<keyword evidence="3 7" id="KW-0863">Zinc-finger</keyword>
<comment type="function">
    <text evidence="7">May play a role in DNA repair. It seems to be involved in an RecBC-independent recombinational process of DNA repair. It may act with RecF and RecO.</text>
</comment>
<evidence type="ECO:0000256" key="1">
    <source>
        <dbReference type="ARBA" id="ARBA00022723"/>
    </source>
</evidence>
<dbReference type="PROSITE" id="PS50880">
    <property type="entry name" value="TOPRIM"/>
    <property type="match status" value="1"/>
</dbReference>
<evidence type="ECO:0000256" key="2">
    <source>
        <dbReference type="ARBA" id="ARBA00022763"/>
    </source>
</evidence>
<sequence>MEKLIEYLKNINGISSKSAEKIIFDLIINKNKLLNLEEFLKKIKLDYDECGECFFYRENRTCLFCDNDQRDKKIICVVSTKIDAKKILNSNYKGIIHVLNGEINLNKNIDPEKLTLNKLFARINMDTELLLALNLTFEGEVTANFIYNKVKSNCSKISRIARGIPLGGVLDYIDQETLNDAILNRKKF</sequence>
<dbReference type="EMBL" id="CP005074">
    <property type="protein sequence ID" value="AGR40705.1"/>
    <property type="molecule type" value="Genomic_DNA"/>
</dbReference>
<evidence type="ECO:0000313" key="10">
    <source>
        <dbReference type="Proteomes" id="UP000014984"/>
    </source>
</evidence>
<dbReference type="KEGG" id="stai:STAIW_v1c00080"/>
<dbReference type="InterPro" id="IPR006171">
    <property type="entry name" value="TOPRIM_dom"/>
</dbReference>
<keyword evidence="2 7" id="KW-0227">DNA damage</keyword>
<dbReference type="InterPro" id="IPR000093">
    <property type="entry name" value="DNA_Rcmb_RecR"/>
</dbReference>
<reference evidence="9 10" key="1">
    <citation type="journal article" date="2013" name="Genome Biol. Evol.">
        <title>Comparison of metabolic capacities and inference of gene content evolution in mosquito-associated Spiroplasma diminutum and S. taiwanense.</title>
        <authorList>
            <person name="Lo W.S."/>
            <person name="Ku C."/>
            <person name="Chen L.L."/>
            <person name="Chang T.H."/>
            <person name="Kuo C.H."/>
        </authorList>
    </citation>
    <scope>NUCLEOTIDE SEQUENCE [LARGE SCALE GENOMIC DNA]</scope>
    <source>
        <strain evidence="9">CT-1</strain>
    </source>
</reference>
<dbReference type="OrthoDB" id="9802672at2"/>
<evidence type="ECO:0000259" key="8">
    <source>
        <dbReference type="PROSITE" id="PS50880"/>
    </source>
</evidence>
<dbReference type="AlphaFoldDB" id="S5MFS2"/>
<evidence type="ECO:0000256" key="3">
    <source>
        <dbReference type="ARBA" id="ARBA00022771"/>
    </source>
</evidence>
<dbReference type="RefSeq" id="WP_020833844.1">
    <property type="nucleotide sequence ID" value="NC_021846.1"/>
</dbReference>
<keyword evidence="4 7" id="KW-0862">Zinc</keyword>
<dbReference type="Proteomes" id="UP000014984">
    <property type="component" value="Chromosome"/>
</dbReference>
<dbReference type="GO" id="GO:0006281">
    <property type="term" value="P:DNA repair"/>
    <property type="evidence" value="ECO:0007669"/>
    <property type="project" value="UniProtKB-UniRule"/>
</dbReference>
<feature type="zinc finger region" description="C4-type" evidence="7">
    <location>
        <begin position="50"/>
        <end position="65"/>
    </location>
</feature>
<evidence type="ECO:0000256" key="6">
    <source>
        <dbReference type="ARBA" id="ARBA00023204"/>
    </source>
</evidence>
<keyword evidence="6 7" id="KW-0234">DNA repair</keyword>
<dbReference type="SUPFAM" id="SSF111304">
    <property type="entry name" value="Recombination protein RecR"/>
    <property type="match status" value="1"/>
</dbReference>
<dbReference type="GO" id="GO:0008270">
    <property type="term" value="F:zinc ion binding"/>
    <property type="evidence" value="ECO:0007669"/>
    <property type="project" value="UniProtKB-KW"/>
</dbReference>
<dbReference type="PANTHER" id="PTHR30446:SF0">
    <property type="entry name" value="RECOMBINATION PROTEIN RECR"/>
    <property type="match status" value="1"/>
</dbReference>
<proteinExistence type="inferred from homology"/>
<dbReference type="HAMAP" id="MF_00017">
    <property type="entry name" value="RecR"/>
    <property type="match status" value="1"/>
</dbReference>
<keyword evidence="5 7" id="KW-0233">DNA recombination</keyword>
<dbReference type="STRING" id="1276220.STAIW_v1c00080"/>
<evidence type="ECO:0000313" key="9">
    <source>
        <dbReference type="EMBL" id="AGR40705.1"/>
    </source>
</evidence>
<dbReference type="PANTHER" id="PTHR30446">
    <property type="entry name" value="RECOMBINATION PROTEIN RECR"/>
    <property type="match status" value="1"/>
</dbReference>
<protein>
    <recommendedName>
        <fullName evidence="7">Recombination protein RecR</fullName>
    </recommendedName>
</protein>
<keyword evidence="1 7" id="KW-0479">Metal-binding</keyword>